<sequence>MDTLKNKINESQKSFSILLSWSGKNGKEIDLDLSLGFVNGLNERAMQKVYFGHEGSIGVNYHGDSKGDVQNDCGLSTERISFSPSKLPINVKSSFVLITNNDIKELFSELEKCDLCIKDDGSDDVLFALNLLEVDGFTESSAFSPLKINFGENDWTVKESKISLENTYLDDVHNQYFNVLKCLNQDNSNTN</sequence>
<dbReference type="Proteomes" id="UP001163036">
    <property type="component" value="Plasmid pVP-16-VB00198-1"/>
</dbReference>
<evidence type="ECO:0000313" key="2">
    <source>
        <dbReference type="Proteomes" id="UP001163036"/>
    </source>
</evidence>
<evidence type="ECO:0000313" key="1">
    <source>
        <dbReference type="EMBL" id="UYV30354.1"/>
    </source>
</evidence>
<dbReference type="Gene3D" id="2.60.60.30">
    <property type="entry name" value="sav2460 like domains"/>
    <property type="match status" value="1"/>
</dbReference>
<reference evidence="1" key="1">
    <citation type="submission" date="2022-05" db="EMBL/GenBank/DDBJ databases">
        <title>Megaplasmid of Vibrio parahaemolyticus.</title>
        <authorList>
            <person name="Strauch E."/>
            <person name="Borowiak M."/>
        </authorList>
    </citation>
    <scope>NUCLEOTIDE SEQUENCE</scope>
    <source>
        <strain evidence="1">16-VB00198</strain>
        <plasmid evidence="1">pVP-16-VB00198-1</plasmid>
    </source>
</reference>
<protein>
    <submittedName>
        <fullName evidence="1">Uncharacterized protein</fullName>
    </submittedName>
</protein>
<accession>A0AA46Z9L0</accession>
<dbReference type="EMBL" id="CP097357">
    <property type="protein sequence ID" value="UYV30354.1"/>
    <property type="molecule type" value="Genomic_DNA"/>
</dbReference>
<gene>
    <name evidence="1" type="ORF">M5598_25440</name>
</gene>
<proteinExistence type="predicted"/>
<dbReference type="AlphaFoldDB" id="A0AA46Z9L0"/>
<keyword evidence="1" id="KW-0614">Plasmid</keyword>
<dbReference type="RefSeq" id="WP_264400356.1">
    <property type="nucleotide sequence ID" value="NZ_CP062152.1"/>
</dbReference>
<geneLocation type="plasmid" evidence="1 2">
    <name>pVP-16-VB00198-1</name>
</geneLocation>
<organism evidence="1 2">
    <name type="scientific">Vibrio parahaemolyticus</name>
    <dbReference type="NCBI Taxonomy" id="670"/>
    <lineage>
        <taxon>Bacteria</taxon>
        <taxon>Pseudomonadati</taxon>
        <taxon>Pseudomonadota</taxon>
        <taxon>Gammaproteobacteria</taxon>
        <taxon>Vibrionales</taxon>
        <taxon>Vibrionaceae</taxon>
        <taxon>Vibrio</taxon>
    </lineage>
</organism>
<name>A0AA46Z9L0_VIBPH</name>